<feature type="region of interest" description="Disordered" evidence="1">
    <location>
        <begin position="119"/>
        <end position="158"/>
    </location>
</feature>
<proteinExistence type="predicted"/>
<dbReference type="InParanoid" id="E2A9P0"/>
<sequence length="348" mass="39245">MTDGRNGAGRSGGNALYASMNAFHASITKHASLTKTSRELLGEARAAQKGGEDESPPENARGQMGTLSRLCRPVPGATGRGRSEDLSHYGVEFMPDAQRHDKLPLMNGPTAHLLALHNEDKEERWGTEERETRKERSPVPPTAETSVRNQDQSEGFERLQIPPVAKNGRLQRSWRLHHRYRVLITANRLDVMPLHPSKVHPSFYPPLFILLHNFFDLQRKDISSSIRILILFKILRRGPTTDKIYCTAHFAREDFRETRLPGEPQLSHTEISRNRANTNDAEEEEEKFHHTGVFRGSWRKKMGKVFICGLPLRSGPMAALNRSQLRGVGSYLSSRGVGRKSASRRTTC</sequence>
<dbReference type="Proteomes" id="UP000000311">
    <property type="component" value="Unassembled WGS sequence"/>
</dbReference>
<feature type="compositionally biased region" description="Polar residues" evidence="1">
    <location>
        <begin position="266"/>
        <end position="279"/>
    </location>
</feature>
<name>E2A9P0_CAMFO</name>
<dbReference type="EMBL" id="GL437918">
    <property type="protein sequence ID" value="EFN69842.1"/>
    <property type="molecule type" value="Genomic_DNA"/>
</dbReference>
<accession>E2A9P0</accession>
<evidence type="ECO:0000256" key="1">
    <source>
        <dbReference type="SAM" id="MobiDB-lite"/>
    </source>
</evidence>
<feature type="compositionally biased region" description="Basic and acidic residues" evidence="1">
    <location>
        <begin position="119"/>
        <end position="137"/>
    </location>
</feature>
<gene>
    <name evidence="2" type="ORF">EAG_11460</name>
</gene>
<protein>
    <submittedName>
        <fullName evidence="2">Uncharacterized protein</fullName>
    </submittedName>
</protein>
<keyword evidence="3" id="KW-1185">Reference proteome</keyword>
<reference evidence="2 3" key="1">
    <citation type="journal article" date="2010" name="Science">
        <title>Genomic comparison of the ants Camponotus floridanus and Harpegnathos saltator.</title>
        <authorList>
            <person name="Bonasio R."/>
            <person name="Zhang G."/>
            <person name="Ye C."/>
            <person name="Mutti N.S."/>
            <person name="Fang X."/>
            <person name="Qin N."/>
            <person name="Donahue G."/>
            <person name="Yang P."/>
            <person name="Li Q."/>
            <person name="Li C."/>
            <person name="Zhang P."/>
            <person name="Huang Z."/>
            <person name="Berger S.L."/>
            <person name="Reinberg D."/>
            <person name="Wang J."/>
            <person name="Liebig J."/>
        </authorList>
    </citation>
    <scope>NUCLEOTIDE SEQUENCE [LARGE SCALE GENOMIC DNA]</scope>
    <source>
        <strain evidence="3">C129</strain>
    </source>
</reference>
<organism evidence="3">
    <name type="scientific">Camponotus floridanus</name>
    <name type="common">Florida carpenter ant</name>
    <dbReference type="NCBI Taxonomy" id="104421"/>
    <lineage>
        <taxon>Eukaryota</taxon>
        <taxon>Metazoa</taxon>
        <taxon>Ecdysozoa</taxon>
        <taxon>Arthropoda</taxon>
        <taxon>Hexapoda</taxon>
        <taxon>Insecta</taxon>
        <taxon>Pterygota</taxon>
        <taxon>Neoptera</taxon>
        <taxon>Endopterygota</taxon>
        <taxon>Hymenoptera</taxon>
        <taxon>Apocrita</taxon>
        <taxon>Aculeata</taxon>
        <taxon>Formicoidea</taxon>
        <taxon>Formicidae</taxon>
        <taxon>Formicinae</taxon>
        <taxon>Camponotus</taxon>
    </lineage>
</organism>
<feature type="region of interest" description="Disordered" evidence="1">
    <location>
        <begin position="34"/>
        <end position="84"/>
    </location>
</feature>
<feature type="compositionally biased region" description="Polar residues" evidence="1">
    <location>
        <begin position="143"/>
        <end position="153"/>
    </location>
</feature>
<dbReference type="AlphaFoldDB" id="E2A9P0"/>
<evidence type="ECO:0000313" key="3">
    <source>
        <dbReference type="Proteomes" id="UP000000311"/>
    </source>
</evidence>
<feature type="region of interest" description="Disordered" evidence="1">
    <location>
        <begin position="262"/>
        <end position="286"/>
    </location>
</feature>
<evidence type="ECO:0000313" key="2">
    <source>
        <dbReference type="EMBL" id="EFN69842.1"/>
    </source>
</evidence>